<dbReference type="GO" id="GO:0003677">
    <property type="term" value="F:DNA binding"/>
    <property type="evidence" value="ECO:0007669"/>
    <property type="project" value="UniProtKB-KW"/>
</dbReference>
<evidence type="ECO:0000259" key="8">
    <source>
        <dbReference type="PROSITE" id="PS50863"/>
    </source>
</evidence>
<evidence type="ECO:0000256" key="6">
    <source>
        <dbReference type="SAM" id="Coils"/>
    </source>
</evidence>
<dbReference type="PROSITE" id="PS50863">
    <property type="entry name" value="B3"/>
    <property type="match status" value="1"/>
</dbReference>
<gene>
    <name evidence="9" type="ORF">STAS_06833</name>
</gene>
<accession>A0A5A7PF18</accession>
<keyword evidence="6" id="KW-0175">Coiled coil</keyword>
<feature type="region of interest" description="Disordered" evidence="7">
    <location>
        <begin position="9"/>
        <end position="73"/>
    </location>
</feature>
<comment type="subcellular location">
    <subcellularLocation>
        <location evidence="1">Nucleus</location>
    </subcellularLocation>
</comment>
<dbReference type="InterPro" id="IPR015300">
    <property type="entry name" value="DNA-bd_pseudobarrel_sf"/>
</dbReference>
<evidence type="ECO:0000256" key="5">
    <source>
        <dbReference type="ARBA" id="ARBA00023242"/>
    </source>
</evidence>
<evidence type="ECO:0000256" key="3">
    <source>
        <dbReference type="ARBA" id="ARBA00023125"/>
    </source>
</evidence>
<organism evidence="9 10">
    <name type="scientific">Striga asiatica</name>
    <name type="common">Asiatic witchweed</name>
    <name type="synonym">Buchnera asiatica</name>
    <dbReference type="NCBI Taxonomy" id="4170"/>
    <lineage>
        <taxon>Eukaryota</taxon>
        <taxon>Viridiplantae</taxon>
        <taxon>Streptophyta</taxon>
        <taxon>Embryophyta</taxon>
        <taxon>Tracheophyta</taxon>
        <taxon>Spermatophyta</taxon>
        <taxon>Magnoliopsida</taxon>
        <taxon>eudicotyledons</taxon>
        <taxon>Gunneridae</taxon>
        <taxon>Pentapetalae</taxon>
        <taxon>asterids</taxon>
        <taxon>lamiids</taxon>
        <taxon>Lamiales</taxon>
        <taxon>Orobanchaceae</taxon>
        <taxon>Buchnereae</taxon>
        <taxon>Striga</taxon>
    </lineage>
</organism>
<keyword evidence="2" id="KW-0805">Transcription regulation</keyword>
<feature type="domain" description="TF-B3" evidence="8">
    <location>
        <begin position="241"/>
        <end position="332"/>
    </location>
</feature>
<dbReference type="PANTHER" id="PTHR31391">
    <property type="entry name" value="B3 DOMAIN-CONTAINING PROTEIN OS11G0197600-RELATED"/>
    <property type="match status" value="1"/>
</dbReference>
<name>A0A5A7PF18_STRAF</name>
<proteinExistence type="predicted"/>
<evidence type="ECO:0000313" key="10">
    <source>
        <dbReference type="Proteomes" id="UP000325081"/>
    </source>
</evidence>
<feature type="coiled-coil region" evidence="6">
    <location>
        <begin position="545"/>
        <end position="600"/>
    </location>
</feature>
<protein>
    <submittedName>
        <fullName evidence="9">B3 domain-containing protein</fullName>
    </submittedName>
</protein>
<dbReference type="SUPFAM" id="SSF101936">
    <property type="entry name" value="DNA-binding pseudobarrel domain"/>
    <property type="match status" value="1"/>
</dbReference>
<evidence type="ECO:0000256" key="7">
    <source>
        <dbReference type="SAM" id="MobiDB-lite"/>
    </source>
</evidence>
<dbReference type="CDD" id="cd10017">
    <property type="entry name" value="B3_DNA"/>
    <property type="match status" value="1"/>
</dbReference>
<dbReference type="EMBL" id="BKCP01004405">
    <property type="protein sequence ID" value="GER30877.1"/>
    <property type="molecule type" value="Genomic_DNA"/>
</dbReference>
<keyword evidence="3" id="KW-0238">DNA-binding</keyword>
<dbReference type="InterPro" id="IPR044837">
    <property type="entry name" value="REM16-like"/>
</dbReference>
<dbReference type="Proteomes" id="UP000325081">
    <property type="component" value="Unassembled WGS sequence"/>
</dbReference>
<evidence type="ECO:0000256" key="1">
    <source>
        <dbReference type="ARBA" id="ARBA00004123"/>
    </source>
</evidence>
<reference evidence="10" key="1">
    <citation type="journal article" date="2019" name="Curr. Biol.">
        <title>Genome Sequence of Striga asiatica Provides Insight into the Evolution of Plant Parasitism.</title>
        <authorList>
            <person name="Yoshida S."/>
            <person name="Kim S."/>
            <person name="Wafula E.K."/>
            <person name="Tanskanen J."/>
            <person name="Kim Y.M."/>
            <person name="Honaas L."/>
            <person name="Yang Z."/>
            <person name="Spallek T."/>
            <person name="Conn C.E."/>
            <person name="Ichihashi Y."/>
            <person name="Cheong K."/>
            <person name="Cui S."/>
            <person name="Der J.P."/>
            <person name="Gundlach H."/>
            <person name="Jiao Y."/>
            <person name="Hori C."/>
            <person name="Ishida J.K."/>
            <person name="Kasahara H."/>
            <person name="Kiba T."/>
            <person name="Kim M.S."/>
            <person name="Koo N."/>
            <person name="Laohavisit A."/>
            <person name="Lee Y.H."/>
            <person name="Lumba S."/>
            <person name="McCourt P."/>
            <person name="Mortimer J.C."/>
            <person name="Mutuku J.M."/>
            <person name="Nomura T."/>
            <person name="Sasaki-Sekimoto Y."/>
            <person name="Seto Y."/>
            <person name="Wang Y."/>
            <person name="Wakatake T."/>
            <person name="Sakakibara H."/>
            <person name="Demura T."/>
            <person name="Yamaguchi S."/>
            <person name="Yoneyama K."/>
            <person name="Manabe R.I."/>
            <person name="Nelson D.C."/>
            <person name="Schulman A.H."/>
            <person name="Timko M.P."/>
            <person name="dePamphilis C.W."/>
            <person name="Choi D."/>
            <person name="Shirasu K."/>
        </authorList>
    </citation>
    <scope>NUCLEOTIDE SEQUENCE [LARGE SCALE GENOMIC DNA]</scope>
    <source>
        <strain evidence="10">cv. UVA1</strain>
    </source>
</reference>
<keyword evidence="10" id="KW-1185">Reference proteome</keyword>
<evidence type="ECO:0000256" key="4">
    <source>
        <dbReference type="ARBA" id="ARBA00023163"/>
    </source>
</evidence>
<dbReference type="Pfam" id="PF02362">
    <property type="entry name" value="B3"/>
    <property type="match status" value="1"/>
</dbReference>
<dbReference type="AlphaFoldDB" id="A0A5A7PF18"/>
<sequence>MKLIIVHQNQENRVGAGGEEQTVKTEAEEVEQAEESPIRVPPASEGFLALEAPPVPDNNPMLVSGKRKRKPKEMIDEVSPIYRRKKKKSSSLKPKEEADSLCFRKKLSGIVSVINGRWGKMFKLKSCRNAIFHKFVMAIRLDLVCYLSFLSCNGQCFWGFGLHFANTTSATMVNDHKKLIKYSIQPVYKLLEQGSPDSGGTQISKGDTTVGGSSNPAQVKSPTLIRAEEVQMSLSKDHPSFLKVLVRSHVASCFWMGLPVPFCKIHLPSKDTQVVLENENGEEFSIKYIAHKTGLSAGWRKFVAGNKLIEGDVLIFQLIEPCRLKVYVIRANDLTEVDGALSLLILDSKIKQDAEENMDAQTKKKRPKSLPLTVVQKKKDTEFPSLRPHIVGFPEEHSGNNSEEVASEVLEGTKSNISSIQFNDIKGFEDFRIMVNGVCLDPELPEHIRRAYYDLCCSKNAYLHDRVLPGLYSKLAAGMIVETISIADFIRGCKLTTPRKDFEVGEKSLRSFELLGLNVGFLRARLRRLLSLAHDSEGGMDVRRYFEAQKEKSELEDEIWKLETKLVELKELYGKCACDVENLQAKAESYQAKFQEEVDAPW</sequence>
<comment type="caution">
    <text evidence="9">The sequence shown here is derived from an EMBL/GenBank/DDBJ whole genome shotgun (WGS) entry which is preliminary data.</text>
</comment>
<keyword evidence="4" id="KW-0804">Transcription</keyword>
<dbReference type="SMART" id="SM01019">
    <property type="entry name" value="B3"/>
    <property type="match status" value="1"/>
</dbReference>
<keyword evidence="5" id="KW-0539">Nucleus</keyword>
<dbReference type="Gene3D" id="2.40.330.10">
    <property type="entry name" value="DNA-binding pseudobarrel domain"/>
    <property type="match status" value="1"/>
</dbReference>
<dbReference type="GO" id="GO:0005634">
    <property type="term" value="C:nucleus"/>
    <property type="evidence" value="ECO:0007669"/>
    <property type="project" value="UniProtKB-SubCell"/>
</dbReference>
<evidence type="ECO:0000256" key="2">
    <source>
        <dbReference type="ARBA" id="ARBA00023015"/>
    </source>
</evidence>
<evidence type="ECO:0000313" key="9">
    <source>
        <dbReference type="EMBL" id="GER30877.1"/>
    </source>
</evidence>
<dbReference type="PANTHER" id="PTHR31391:SF135">
    <property type="entry name" value="B3 DOMAIN-CONTAINING PROTEIN OS01G0234100-LIKE ISOFORM X1"/>
    <property type="match status" value="1"/>
</dbReference>
<feature type="region of interest" description="Disordered" evidence="7">
    <location>
        <begin position="195"/>
        <end position="218"/>
    </location>
</feature>
<dbReference type="InterPro" id="IPR003340">
    <property type="entry name" value="B3_DNA-bd"/>
</dbReference>
<dbReference type="OrthoDB" id="1909330at2759"/>